<feature type="region of interest" description="Disordered" evidence="1">
    <location>
        <begin position="1"/>
        <end position="126"/>
    </location>
</feature>
<feature type="compositionally biased region" description="Basic and acidic residues" evidence="1">
    <location>
        <begin position="65"/>
        <end position="79"/>
    </location>
</feature>
<feature type="compositionally biased region" description="Basic residues" evidence="1">
    <location>
        <begin position="8"/>
        <end position="17"/>
    </location>
</feature>
<gene>
    <name evidence="2" type="ORF">FALBO_17022</name>
</gene>
<reference evidence="2 3" key="1">
    <citation type="submission" date="2020-01" db="EMBL/GenBank/DDBJ databases">
        <title>Identification and distribution of gene clusters putatively required for synthesis of sphingolipid metabolism inhibitors in phylogenetically diverse species of the filamentous fungus Fusarium.</title>
        <authorList>
            <person name="Kim H.-S."/>
            <person name="Busman M."/>
            <person name="Brown D.W."/>
            <person name="Divon H."/>
            <person name="Uhlig S."/>
            <person name="Proctor R.H."/>
        </authorList>
    </citation>
    <scope>NUCLEOTIDE SEQUENCE [LARGE SCALE GENOMIC DNA]</scope>
    <source>
        <strain evidence="2 3">NRRL 20459</strain>
    </source>
</reference>
<accession>A0A8H4KBC5</accession>
<name>A0A8H4KBC5_9HYPO</name>
<dbReference type="AlphaFoldDB" id="A0A8H4KBC5"/>
<sequence>MNHESDKKRKKKSKKARMGVNMDAIWGPGPAFGASPTRAEHEPEDKVEPEEPSQSESVAHGGDLCSREDEVVPCKKNGDEIVSTGSPPSVTQPDDATGGSNEDHEDPTDASASPKNSPQDASETGE</sequence>
<evidence type="ECO:0000313" key="3">
    <source>
        <dbReference type="Proteomes" id="UP000554235"/>
    </source>
</evidence>
<feature type="compositionally biased region" description="Polar residues" evidence="1">
    <location>
        <begin position="110"/>
        <end position="126"/>
    </location>
</feature>
<protein>
    <submittedName>
        <fullName evidence="2">Uncharacterized protein</fullName>
    </submittedName>
</protein>
<evidence type="ECO:0000256" key="1">
    <source>
        <dbReference type="SAM" id="MobiDB-lite"/>
    </source>
</evidence>
<keyword evidence="3" id="KW-1185">Reference proteome</keyword>
<comment type="caution">
    <text evidence="2">The sequence shown here is derived from an EMBL/GenBank/DDBJ whole genome shotgun (WGS) entry which is preliminary data.</text>
</comment>
<proteinExistence type="predicted"/>
<dbReference type="EMBL" id="JAADYS010003483">
    <property type="protein sequence ID" value="KAF4446871.1"/>
    <property type="molecule type" value="Genomic_DNA"/>
</dbReference>
<evidence type="ECO:0000313" key="2">
    <source>
        <dbReference type="EMBL" id="KAF4446871.1"/>
    </source>
</evidence>
<organism evidence="2 3">
    <name type="scientific">Fusarium albosuccineum</name>
    <dbReference type="NCBI Taxonomy" id="1237068"/>
    <lineage>
        <taxon>Eukaryota</taxon>
        <taxon>Fungi</taxon>
        <taxon>Dikarya</taxon>
        <taxon>Ascomycota</taxon>
        <taxon>Pezizomycotina</taxon>
        <taxon>Sordariomycetes</taxon>
        <taxon>Hypocreomycetidae</taxon>
        <taxon>Hypocreales</taxon>
        <taxon>Nectriaceae</taxon>
        <taxon>Fusarium</taxon>
        <taxon>Fusarium decemcellulare species complex</taxon>
    </lineage>
</organism>
<dbReference type="Proteomes" id="UP000554235">
    <property type="component" value="Unassembled WGS sequence"/>
</dbReference>
<feature type="compositionally biased region" description="Polar residues" evidence="1">
    <location>
        <begin position="83"/>
        <end position="100"/>
    </location>
</feature>